<dbReference type="PRINTS" id="PR00733">
    <property type="entry name" value="GLHYDRLASE6"/>
</dbReference>
<name>A0ABR9RTZ3_9ACTN</name>
<proteinExistence type="inferred from homology"/>
<dbReference type="SUPFAM" id="SSF51989">
    <property type="entry name" value="Glycosyl hydrolases family 6, cellulases"/>
    <property type="match status" value="1"/>
</dbReference>
<keyword evidence="1" id="KW-0624">Polysaccharide degradation</keyword>
<feature type="chain" id="PRO_5044976844" description="Glucanase" evidence="1">
    <location>
        <begin position="21"/>
        <end position="392"/>
    </location>
</feature>
<dbReference type="InterPro" id="IPR036434">
    <property type="entry name" value="Beta_cellobiohydrolase_sf"/>
</dbReference>
<comment type="caution">
    <text evidence="2">The sequence shown here is derived from an EMBL/GenBank/DDBJ whole genome shotgun (WGS) entry which is preliminary data.</text>
</comment>
<dbReference type="RefSeq" id="WP_193638347.1">
    <property type="nucleotide sequence ID" value="NZ_JADCSA010000008.1"/>
</dbReference>
<feature type="signal peptide" evidence="1">
    <location>
        <begin position="1"/>
        <end position="20"/>
    </location>
</feature>
<dbReference type="Pfam" id="PF01341">
    <property type="entry name" value="Glyco_hydro_6"/>
    <property type="match status" value="1"/>
</dbReference>
<keyword evidence="1 2" id="KW-0378">Hydrolase</keyword>
<organism evidence="2 3">
    <name type="scientific">Nocardioides malaquae</name>
    <dbReference type="NCBI Taxonomy" id="2773426"/>
    <lineage>
        <taxon>Bacteria</taxon>
        <taxon>Bacillati</taxon>
        <taxon>Actinomycetota</taxon>
        <taxon>Actinomycetes</taxon>
        <taxon>Propionibacteriales</taxon>
        <taxon>Nocardioidaceae</taxon>
        <taxon>Nocardioides</taxon>
    </lineage>
</organism>
<dbReference type="Proteomes" id="UP000756387">
    <property type="component" value="Unassembled WGS sequence"/>
</dbReference>
<keyword evidence="1" id="KW-0326">Glycosidase</keyword>
<evidence type="ECO:0000313" key="2">
    <source>
        <dbReference type="EMBL" id="MBE7325034.1"/>
    </source>
</evidence>
<dbReference type="InterPro" id="IPR016288">
    <property type="entry name" value="Beta_cellobiohydrolase"/>
</dbReference>
<dbReference type="GO" id="GO:0016787">
    <property type="term" value="F:hydrolase activity"/>
    <property type="evidence" value="ECO:0007669"/>
    <property type="project" value="UniProtKB-KW"/>
</dbReference>
<keyword evidence="1" id="KW-0732">Signal</keyword>
<protein>
    <recommendedName>
        <fullName evidence="1">Glucanase</fullName>
        <ecNumber evidence="1">3.2.1.-</ecNumber>
    </recommendedName>
</protein>
<dbReference type="Gene3D" id="3.20.20.40">
    <property type="entry name" value="1, 4-beta cellobiohydrolase"/>
    <property type="match status" value="1"/>
</dbReference>
<evidence type="ECO:0000256" key="1">
    <source>
        <dbReference type="RuleBase" id="RU361186"/>
    </source>
</evidence>
<gene>
    <name evidence="2" type="ORF">IEQ44_10220</name>
</gene>
<reference evidence="2 3" key="1">
    <citation type="submission" date="2020-10" db="EMBL/GenBank/DDBJ databases">
        <title>Nocardioides sp. isolated from sludge.</title>
        <authorList>
            <person name="Zhang X."/>
        </authorList>
    </citation>
    <scope>NUCLEOTIDE SEQUENCE [LARGE SCALE GENOMIC DNA]</scope>
    <source>
        <strain evidence="2 3">Y6</strain>
    </source>
</reference>
<keyword evidence="3" id="KW-1185">Reference proteome</keyword>
<keyword evidence="1" id="KW-0136">Cellulose degradation</keyword>
<dbReference type="EMBL" id="JADCSA010000008">
    <property type="protein sequence ID" value="MBE7325034.1"/>
    <property type="molecule type" value="Genomic_DNA"/>
</dbReference>
<accession>A0ABR9RTZ3</accession>
<evidence type="ECO:0000313" key="3">
    <source>
        <dbReference type="Proteomes" id="UP000756387"/>
    </source>
</evidence>
<sequence>MLLHRALSYLAATTVLLALASPPQDVVARSADAASRTTVAADRVVTAAPSGDHTARGTKVMRAGSSSSELAGTWGVYQGPADMAWSAYDKASKSRKRELQWFIDQPRAGWMGAWIPDREIAARTRKYIELSQHGDPEALVQMTIFRMDPWYTASQTQVPTKKQVRSYKRWIRRSARAIGDTPTALMLQPDATFLRTVPNFKKSAGLIRFAAKRYGALPNTRVYLETGGWDWPAPGQGGVDEAVRLLAAMGMRHADGVVTNTTHYNRTEWDVRRIADIVRAFEARGTTGLKGIVNTSSNGNGFEFGRYDGPDPDHARVCRKPGQRGMCVTLGIPPTTDVAHPAWGLDEETRALAEQYVDAYMWVGRPWLKRQNSPFMMRRTRHLVASSPFRGM</sequence>
<comment type="similarity">
    <text evidence="1">Belongs to the glycosyl hydrolase family 6.</text>
</comment>
<keyword evidence="1" id="KW-0119">Carbohydrate metabolism</keyword>
<dbReference type="EC" id="3.2.1.-" evidence="1"/>
<dbReference type="PANTHER" id="PTHR34876:SF4">
    <property type="entry name" value="1,4-BETA-D-GLUCAN CELLOBIOHYDROLASE C-RELATED"/>
    <property type="match status" value="1"/>
</dbReference>
<dbReference type="PANTHER" id="PTHR34876">
    <property type="match status" value="1"/>
</dbReference>